<dbReference type="InterPro" id="IPR046361">
    <property type="entry name" value="EXOC6/Sec15_C"/>
</dbReference>
<dbReference type="GO" id="GO:0016020">
    <property type="term" value="C:membrane"/>
    <property type="evidence" value="ECO:0007669"/>
    <property type="project" value="TreeGrafter"/>
</dbReference>
<evidence type="ECO:0000256" key="3">
    <source>
        <dbReference type="ARBA" id="ARBA00022483"/>
    </source>
</evidence>
<reference evidence="7 8" key="1">
    <citation type="journal article" date="2018" name="Sci. Rep.">
        <title>Comparative analysis of the Pocillopora damicornis genome highlights role of immune system in coral evolution.</title>
        <authorList>
            <person name="Cunning R."/>
            <person name="Bay R.A."/>
            <person name="Gillette P."/>
            <person name="Baker A.C."/>
            <person name="Traylor-Knowles N."/>
        </authorList>
    </citation>
    <scope>NUCLEOTIDE SEQUENCE [LARGE SCALE GENOMIC DNA]</scope>
    <source>
        <strain evidence="7">RSMAS</strain>
        <tissue evidence="7">Whole animal</tissue>
    </source>
</reference>
<dbReference type="AlphaFoldDB" id="A0A3M6TZ44"/>
<comment type="similarity">
    <text evidence="1">Belongs to the SEC15 family.</text>
</comment>
<evidence type="ECO:0000313" key="8">
    <source>
        <dbReference type="Proteomes" id="UP000275408"/>
    </source>
</evidence>
<dbReference type="FunFam" id="1.20.58.670:FF:000025">
    <property type="match status" value="1"/>
</dbReference>
<evidence type="ECO:0000256" key="2">
    <source>
        <dbReference type="ARBA" id="ARBA00022448"/>
    </source>
</evidence>
<keyword evidence="2" id="KW-0813">Transport</keyword>
<dbReference type="Proteomes" id="UP000275408">
    <property type="component" value="Unassembled WGS sequence"/>
</dbReference>
<feature type="non-terminal residue" evidence="7">
    <location>
        <position position="1"/>
    </location>
</feature>
<dbReference type="PIRSF" id="PIRSF025007">
    <property type="entry name" value="Sec15"/>
    <property type="match status" value="1"/>
</dbReference>
<accession>A0A3M6TZ44</accession>
<dbReference type="PANTHER" id="PTHR12702:SF0">
    <property type="entry name" value="EXOCYST COMPLEX COMPONENT 6"/>
    <property type="match status" value="1"/>
</dbReference>
<evidence type="ECO:0000313" key="7">
    <source>
        <dbReference type="EMBL" id="RMX46652.1"/>
    </source>
</evidence>
<name>A0A3M6TZ44_POCDA</name>
<dbReference type="InterPro" id="IPR042044">
    <property type="entry name" value="EXOC6PINT-1/Sec15/Tip20_C_dom2"/>
</dbReference>
<dbReference type="GO" id="GO:0006893">
    <property type="term" value="P:Golgi to plasma membrane transport"/>
    <property type="evidence" value="ECO:0007669"/>
    <property type="project" value="TreeGrafter"/>
</dbReference>
<feature type="domain" description="Exocyst complex subunit EXOC6/Sec15 C-terminal" evidence="5">
    <location>
        <begin position="450"/>
        <end position="721"/>
    </location>
</feature>
<dbReference type="GO" id="GO:0006886">
    <property type="term" value="P:intracellular protein transport"/>
    <property type="evidence" value="ECO:0007669"/>
    <property type="project" value="InterPro"/>
</dbReference>
<dbReference type="InterPro" id="IPR007225">
    <property type="entry name" value="EXOC6/Sec15"/>
</dbReference>
<dbReference type="OrthoDB" id="10267033at2759"/>
<evidence type="ECO:0000259" key="6">
    <source>
        <dbReference type="Pfam" id="PF20651"/>
    </source>
</evidence>
<protein>
    <submittedName>
        <fullName evidence="7">Uncharacterized protein</fullName>
    </submittedName>
</protein>
<organism evidence="7 8">
    <name type="scientific">Pocillopora damicornis</name>
    <name type="common">Cauliflower coral</name>
    <name type="synonym">Millepora damicornis</name>
    <dbReference type="NCBI Taxonomy" id="46731"/>
    <lineage>
        <taxon>Eukaryota</taxon>
        <taxon>Metazoa</taxon>
        <taxon>Cnidaria</taxon>
        <taxon>Anthozoa</taxon>
        <taxon>Hexacorallia</taxon>
        <taxon>Scleractinia</taxon>
        <taxon>Astrocoeniina</taxon>
        <taxon>Pocilloporidae</taxon>
        <taxon>Pocillopora</taxon>
    </lineage>
</organism>
<evidence type="ECO:0000256" key="1">
    <source>
        <dbReference type="ARBA" id="ARBA00007944"/>
    </source>
</evidence>
<gene>
    <name evidence="7" type="ORF">pdam_00012402</name>
</gene>
<dbReference type="InterPro" id="IPR048359">
    <property type="entry name" value="EXOC6_Sec15_N"/>
</dbReference>
<dbReference type="Pfam" id="PF04091">
    <property type="entry name" value="Sec15_C"/>
    <property type="match status" value="1"/>
</dbReference>
<dbReference type="EMBL" id="RCHS01002616">
    <property type="protein sequence ID" value="RMX46652.1"/>
    <property type="molecule type" value="Genomic_DNA"/>
</dbReference>
<keyword evidence="4" id="KW-0175">Coiled coil</keyword>
<evidence type="ECO:0000256" key="4">
    <source>
        <dbReference type="ARBA" id="ARBA00023054"/>
    </source>
</evidence>
<keyword evidence="8" id="KW-1185">Reference proteome</keyword>
<dbReference type="Gene3D" id="1.10.357.30">
    <property type="entry name" value="Exocyst complex subunit Sec15 C-terminal domain, N-terminal subdomain"/>
    <property type="match status" value="1"/>
</dbReference>
<dbReference type="Gene3D" id="1.20.58.670">
    <property type="entry name" value="Dsl1p vesicle tethering complex, Tip20p subunit, domain D"/>
    <property type="match status" value="1"/>
</dbReference>
<dbReference type="Pfam" id="PF20651">
    <property type="entry name" value="EXOC6_Sec15_N"/>
    <property type="match status" value="1"/>
</dbReference>
<dbReference type="InterPro" id="IPR042045">
    <property type="entry name" value="EXOC6/Sec15_C_dom1"/>
</dbReference>
<keyword evidence="3" id="KW-0268">Exocytosis</keyword>
<dbReference type="PANTHER" id="PTHR12702">
    <property type="entry name" value="SEC15"/>
    <property type="match status" value="1"/>
</dbReference>
<feature type="domain" description="Exocyst complex component EXOC6/Sec15 N-terminal" evidence="6">
    <location>
        <begin position="78"/>
        <end position="247"/>
    </location>
</feature>
<evidence type="ECO:0000259" key="5">
    <source>
        <dbReference type="Pfam" id="PF04091"/>
    </source>
</evidence>
<dbReference type="GO" id="GO:0000145">
    <property type="term" value="C:exocyst"/>
    <property type="evidence" value="ECO:0007669"/>
    <property type="project" value="TreeGrafter"/>
</dbReference>
<dbReference type="STRING" id="46731.A0A3M6TZ44"/>
<sequence length="765" mass="88065">SEDHCIIDGGWLGLCFPAAIYNVTLKEQVYFIAMGTEPTVSSSHVEHLLAEIESSDGLLGPTLRAVYDGEEHTEFMDKLEDRIRVHDKDIERMCNYHYQGFIESVNELLKVRGEARKLKIKIKEVNESMQESGRELFSKCENLIYCRTTQRNIVSAIEILSLCLPVLEMYAKLKDQMHNRRYYPALKTLEQLEHTYLPRIKRFRFAEIMQESIPVVRKHIKEASMGDLRDFLEKIRKVSVRLGSIAMKQAIQKNNLTLMPGVGLKKKGEDEELDKSAQDLVDFSPVYKCLYIFTVVGERETFDNYYRKQRRKQARLALELSSGSRDGNLEVYRSYFHQIVGFFVVEDIILHTTKGLVTRSTVDDLWEMAANKIAPVLITCTQSAYCEEPSLLLKVKELIVWFCHTLSGFGFNVNKIFDVLLEMRLQYNEILSKDWEAIFNILSQGSFHFLRVKHYIRSCLKFNENLNVSQTEIGDSVRKSTNLLLTRTLNGCITSIIRRPTMSIPQLVQMSINTIHLEEACNHLEEYVTAVTGTSSERINVSRVYGLSSFKDMRAEAEQQVYERLNMKIEDFVELANYNWVPVNSRLHASSYLVDLLDYLHTTFLNFTTLPGNVAQTACMSSCKYLATKLREMLLDEEVKQMNSHGLDGFNQDLRKCEEFVNSNPVEGISDGTLQMTFLELRQLVDLLLNADWSTYFAEHGYTTSKYSRVSPQDVARILEKMTDTGKKRILTLKKVDRDRKKLNETILKRLKTLDADTSGASVMS</sequence>
<proteinExistence type="inferred from homology"/>
<comment type="caution">
    <text evidence="7">The sequence shown here is derived from an EMBL/GenBank/DDBJ whole genome shotgun (WGS) entry which is preliminary data.</text>
</comment>
<dbReference type="GO" id="GO:0090522">
    <property type="term" value="P:vesicle tethering involved in exocytosis"/>
    <property type="evidence" value="ECO:0007669"/>
    <property type="project" value="InterPro"/>
</dbReference>